<evidence type="ECO:0000313" key="2">
    <source>
        <dbReference type="EMBL" id="MCS5737611.1"/>
    </source>
</evidence>
<dbReference type="Proteomes" id="UP001165586">
    <property type="component" value="Unassembled WGS sequence"/>
</dbReference>
<feature type="non-terminal residue" evidence="2">
    <location>
        <position position="168"/>
    </location>
</feature>
<name>A0ABT2HCD9_9MICO</name>
<dbReference type="PROSITE" id="PS51192">
    <property type="entry name" value="HELICASE_ATP_BIND_1"/>
    <property type="match status" value="1"/>
</dbReference>
<protein>
    <recommendedName>
        <fullName evidence="1">Helicase ATP-binding domain-containing protein</fullName>
    </recommendedName>
</protein>
<feature type="domain" description="Helicase ATP-binding" evidence="1">
    <location>
        <begin position="1"/>
        <end position="100"/>
    </location>
</feature>
<comment type="caution">
    <text evidence="2">The sequence shown here is derived from an EMBL/GenBank/DDBJ whole genome shotgun (WGS) entry which is preliminary data.</text>
</comment>
<dbReference type="Pfam" id="PF04851">
    <property type="entry name" value="ResIII"/>
    <property type="match status" value="1"/>
</dbReference>
<dbReference type="InterPro" id="IPR027417">
    <property type="entry name" value="P-loop_NTPase"/>
</dbReference>
<sequence length="168" mass="19205">QAADTCIKLGLTVEKILPSTKRLHGLADVYIAMEMTLFNRIKKDAYYIDIGLVIIDEAHSQLFLKHIDFFKTQKILGFTATPIINEKLTYYKCDRCKNTSSFESTCCNMEMIEWSKPKTMSLFYDDIVVGANINELIECGQVVRDFNICAENKDLQLLKIDHTGDFST</sequence>
<accession>A0ABT2HCD9</accession>
<dbReference type="EMBL" id="JANLCJ010000872">
    <property type="protein sequence ID" value="MCS5737611.1"/>
    <property type="molecule type" value="Genomic_DNA"/>
</dbReference>
<dbReference type="InterPro" id="IPR014001">
    <property type="entry name" value="Helicase_ATP-bd"/>
</dbReference>
<reference evidence="2" key="1">
    <citation type="submission" date="2022-08" db="EMBL/GenBank/DDBJ databases">
        <authorList>
            <person name="Deng Y."/>
            <person name="Han X.-F."/>
            <person name="Zhang Y.-Q."/>
        </authorList>
    </citation>
    <scope>NUCLEOTIDE SEQUENCE</scope>
    <source>
        <strain evidence="2">CPCC 203386</strain>
    </source>
</reference>
<organism evidence="2 3">
    <name type="scientific">Herbiconiux daphne</name>
    <dbReference type="NCBI Taxonomy" id="2970914"/>
    <lineage>
        <taxon>Bacteria</taxon>
        <taxon>Bacillati</taxon>
        <taxon>Actinomycetota</taxon>
        <taxon>Actinomycetes</taxon>
        <taxon>Micrococcales</taxon>
        <taxon>Microbacteriaceae</taxon>
        <taxon>Herbiconiux</taxon>
    </lineage>
</organism>
<dbReference type="SUPFAM" id="SSF52540">
    <property type="entry name" value="P-loop containing nucleoside triphosphate hydrolases"/>
    <property type="match status" value="1"/>
</dbReference>
<gene>
    <name evidence="2" type="ORF">N1032_28155</name>
</gene>
<keyword evidence="3" id="KW-1185">Reference proteome</keyword>
<dbReference type="Gene3D" id="3.40.50.300">
    <property type="entry name" value="P-loop containing nucleotide triphosphate hydrolases"/>
    <property type="match status" value="1"/>
</dbReference>
<feature type="non-terminal residue" evidence="2">
    <location>
        <position position="1"/>
    </location>
</feature>
<proteinExistence type="predicted"/>
<evidence type="ECO:0000313" key="3">
    <source>
        <dbReference type="Proteomes" id="UP001165586"/>
    </source>
</evidence>
<dbReference type="RefSeq" id="WP_259544050.1">
    <property type="nucleotide sequence ID" value="NZ_JANLCJ010000872.1"/>
</dbReference>
<dbReference type="InterPro" id="IPR006935">
    <property type="entry name" value="Helicase/UvrB_N"/>
</dbReference>
<evidence type="ECO:0000259" key="1">
    <source>
        <dbReference type="PROSITE" id="PS51192"/>
    </source>
</evidence>